<evidence type="ECO:0000313" key="1">
    <source>
        <dbReference type="EMBL" id="KAJ1105786.1"/>
    </source>
</evidence>
<sequence>MEDAVEAIEGIFSVEEVDVVNGIVFIDMGVVVNGSIFEDKARVINVDDGTVVDEASTMFSVHDIGVWLVFEKVEIIINVEME</sequence>
<dbReference type="Proteomes" id="UP001066276">
    <property type="component" value="Chromosome 9"/>
</dbReference>
<accession>A0AAV7MPU7</accession>
<dbReference type="AlphaFoldDB" id="A0AAV7MPU7"/>
<organism evidence="1 2">
    <name type="scientific">Pleurodeles waltl</name>
    <name type="common">Iberian ribbed newt</name>
    <dbReference type="NCBI Taxonomy" id="8319"/>
    <lineage>
        <taxon>Eukaryota</taxon>
        <taxon>Metazoa</taxon>
        <taxon>Chordata</taxon>
        <taxon>Craniata</taxon>
        <taxon>Vertebrata</taxon>
        <taxon>Euteleostomi</taxon>
        <taxon>Amphibia</taxon>
        <taxon>Batrachia</taxon>
        <taxon>Caudata</taxon>
        <taxon>Salamandroidea</taxon>
        <taxon>Salamandridae</taxon>
        <taxon>Pleurodelinae</taxon>
        <taxon>Pleurodeles</taxon>
    </lineage>
</organism>
<name>A0AAV7MPU7_PLEWA</name>
<gene>
    <name evidence="1" type="ORF">NDU88_003190</name>
</gene>
<comment type="caution">
    <text evidence="1">The sequence shown here is derived from an EMBL/GenBank/DDBJ whole genome shotgun (WGS) entry which is preliminary data.</text>
</comment>
<keyword evidence="2" id="KW-1185">Reference proteome</keyword>
<reference evidence="1" key="1">
    <citation type="journal article" date="2022" name="bioRxiv">
        <title>Sequencing and chromosome-scale assembly of the giantPleurodeles waltlgenome.</title>
        <authorList>
            <person name="Brown T."/>
            <person name="Elewa A."/>
            <person name="Iarovenko S."/>
            <person name="Subramanian E."/>
            <person name="Araus A.J."/>
            <person name="Petzold A."/>
            <person name="Susuki M."/>
            <person name="Suzuki K.-i.T."/>
            <person name="Hayashi T."/>
            <person name="Toyoda A."/>
            <person name="Oliveira C."/>
            <person name="Osipova E."/>
            <person name="Leigh N.D."/>
            <person name="Simon A."/>
            <person name="Yun M.H."/>
        </authorList>
    </citation>
    <scope>NUCLEOTIDE SEQUENCE</scope>
    <source>
        <strain evidence="1">20211129_DDA</strain>
        <tissue evidence="1">Liver</tissue>
    </source>
</reference>
<dbReference type="EMBL" id="JANPWB010000013">
    <property type="protein sequence ID" value="KAJ1105786.1"/>
    <property type="molecule type" value="Genomic_DNA"/>
</dbReference>
<proteinExistence type="predicted"/>
<evidence type="ECO:0000313" key="2">
    <source>
        <dbReference type="Proteomes" id="UP001066276"/>
    </source>
</evidence>
<protein>
    <submittedName>
        <fullName evidence="1">Uncharacterized protein</fullName>
    </submittedName>
</protein>